<feature type="transmembrane region" description="Helical" evidence="2">
    <location>
        <begin position="110"/>
        <end position="128"/>
    </location>
</feature>
<evidence type="ECO:0000256" key="2">
    <source>
        <dbReference type="SAM" id="Phobius"/>
    </source>
</evidence>
<proteinExistence type="predicted"/>
<keyword evidence="2" id="KW-1133">Transmembrane helix</keyword>
<dbReference type="AlphaFoldDB" id="F4R7H9"/>
<dbReference type="EMBL" id="GL883092">
    <property type="protein sequence ID" value="EGG11785.1"/>
    <property type="molecule type" value="Genomic_DNA"/>
</dbReference>
<dbReference type="KEGG" id="mlr:MELLADRAFT_90791"/>
<feature type="compositionally biased region" description="Pro residues" evidence="1">
    <location>
        <begin position="19"/>
        <end position="33"/>
    </location>
</feature>
<dbReference type="RefSeq" id="XP_007405420.1">
    <property type="nucleotide sequence ID" value="XM_007405358.1"/>
</dbReference>
<dbReference type="GeneID" id="18935686"/>
<dbReference type="HOGENOM" id="CLU_956700_0_0_1"/>
<dbReference type="VEuPathDB" id="FungiDB:MELLADRAFT_90791"/>
<name>F4R7H9_MELLP</name>
<feature type="compositionally biased region" description="Pro residues" evidence="1">
    <location>
        <begin position="41"/>
        <end position="51"/>
    </location>
</feature>
<reference evidence="4" key="1">
    <citation type="journal article" date="2011" name="Proc. Natl. Acad. Sci. U.S.A.">
        <title>Obligate biotrophy features unraveled by the genomic analysis of rust fungi.</title>
        <authorList>
            <person name="Duplessis S."/>
            <person name="Cuomo C.A."/>
            <person name="Lin Y.-C."/>
            <person name="Aerts A."/>
            <person name="Tisserant E."/>
            <person name="Veneault-Fourrey C."/>
            <person name="Joly D.L."/>
            <person name="Hacquard S."/>
            <person name="Amselem J."/>
            <person name="Cantarel B.L."/>
            <person name="Chiu R."/>
            <person name="Coutinho P.M."/>
            <person name="Feau N."/>
            <person name="Field M."/>
            <person name="Frey P."/>
            <person name="Gelhaye E."/>
            <person name="Goldberg J."/>
            <person name="Grabherr M.G."/>
            <person name="Kodira C.D."/>
            <person name="Kohler A."/>
            <person name="Kuees U."/>
            <person name="Lindquist E.A."/>
            <person name="Lucas S.M."/>
            <person name="Mago R."/>
            <person name="Mauceli E."/>
            <person name="Morin E."/>
            <person name="Murat C."/>
            <person name="Pangilinan J.L."/>
            <person name="Park R."/>
            <person name="Pearson M."/>
            <person name="Quesneville H."/>
            <person name="Rouhier N."/>
            <person name="Sakthikumar S."/>
            <person name="Salamov A.A."/>
            <person name="Schmutz J."/>
            <person name="Selles B."/>
            <person name="Shapiro H."/>
            <person name="Tanguay P."/>
            <person name="Tuskan G.A."/>
            <person name="Henrissat B."/>
            <person name="Van de Peer Y."/>
            <person name="Rouze P."/>
            <person name="Ellis J.G."/>
            <person name="Dodds P.N."/>
            <person name="Schein J.E."/>
            <person name="Zhong S."/>
            <person name="Hamelin R.C."/>
            <person name="Grigoriev I.V."/>
            <person name="Szabo L.J."/>
            <person name="Martin F."/>
        </authorList>
    </citation>
    <scope>NUCLEOTIDE SEQUENCE [LARGE SCALE GENOMIC DNA]</scope>
    <source>
        <strain evidence="4">98AG31 / pathotype 3-4-7</strain>
    </source>
</reference>
<evidence type="ECO:0000313" key="4">
    <source>
        <dbReference type="Proteomes" id="UP000001072"/>
    </source>
</evidence>
<dbReference type="Proteomes" id="UP000001072">
    <property type="component" value="Unassembled WGS sequence"/>
</dbReference>
<gene>
    <name evidence="3" type="ORF">MELLADRAFT_90791</name>
</gene>
<evidence type="ECO:0000256" key="1">
    <source>
        <dbReference type="SAM" id="MobiDB-lite"/>
    </source>
</evidence>
<dbReference type="OrthoDB" id="10363479at2759"/>
<feature type="transmembrane region" description="Helical" evidence="2">
    <location>
        <begin position="236"/>
        <end position="257"/>
    </location>
</feature>
<keyword evidence="2" id="KW-0812">Transmembrane</keyword>
<keyword evidence="2" id="KW-0472">Membrane</keyword>
<keyword evidence="4" id="KW-1185">Reference proteome</keyword>
<evidence type="ECO:0000313" key="3">
    <source>
        <dbReference type="EMBL" id="EGG11785.1"/>
    </source>
</evidence>
<dbReference type="InParanoid" id="F4R7H9"/>
<feature type="region of interest" description="Disordered" evidence="1">
    <location>
        <begin position="1"/>
        <end position="58"/>
    </location>
</feature>
<protein>
    <submittedName>
        <fullName evidence="3">Uncharacterized protein</fullName>
    </submittedName>
</protein>
<organism evidence="4">
    <name type="scientific">Melampsora larici-populina (strain 98AG31 / pathotype 3-4-7)</name>
    <name type="common">Poplar leaf rust fungus</name>
    <dbReference type="NCBI Taxonomy" id="747676"/>
    <lineage>
        <taxon>Eukaryota</taxon>
        <taxon>Fungi</taxon>
        <taxon>Dikarya</taxon>
        <taxon>Basidiomycota</taxon>
        <taxon>Pucciniomycotina</taxon>
        <taxon>Pucciniomycetes</taxon>
        <taxon>Pucciniales</taxon>
        <taxon>Melampsoraceae</taxon>
        <taxon>Melampsora</taxon>
    </lineage>
</organism>
<sequence>MADIMEHQITLSINDQSAPIPPSSPKVLAPPPSSSSSSSPPTLPTLPPPDLSTPTNWNRPLQDLASIVPALLTHPSSIHSSPIINQPELSPELLRLPQSGPKKMSRAEKFFWWGFVLPLLWIPGTFHLHRRFCPKLKKSTREETKRKSKKLTGRLRARIGRNEVGIGQTSLVIIPKNSKLDHGEEEKRRGEEDWNVLSESPAERFLGESEMRLDWLVCDYQTTFLEAQKLREERKWACRCLMAIMIASGVMVIAVVINHHLQKGTGVQWKGNIPDAGNFGGASSSKTNRPL</sequence>
<accession>F4R7H9</accession>